<dbReference type="InterPro" id="IPR005677">
    <property type="entry name" value="Fum_hydII"/>
</dbReference>
<keyword evidence="2 5" id="KW-0963">Cytoplasm</keyword>
<feature type="binding site" evidence="5">
    <location>
        <position position="187"/>
    </location>
    <ligand>
        <name>substrate</name>
    </ligand>
</feature>
<dbReference type="Gene3D" id="1.20.200.10">
    <property type="entry name" value="Fumarase/aspartase (Central domain)"/>
    <property type="match status" value="1"/>
</dbReference>
<dbReference type="HAMAP" id="MF_00743">
    <property type="entry name" value="FumaraseC"/>
    <property type="match status" value="1"/>
</dbReference>
<comment type="pathway">
    <text evidence="5">Carbohydrate metabolism; tricarboxylic acid cycle; (S)-malate from fumarate: step 1/1.</text>
</comment>
<feature type="binding site" description="in site B" evidence="5">
    <location>
        <begin position="129"/>
        <end position="132"/>
    </location>
    <ligand>
        <name>substrate</name>
    </ligand>
</feature>
<dbReference type="InterPro" id="IPR018951">
    <property type="entry name" value="Fumarase_C_C"/>
</dbReference>
<dbReference type="PRINTS" id="PR00145">
    <property type="entry name" value="ARGSUCLYASE"/>
</dbReference>
<dbReference type="Pfam" id="PF10415">
    <property type="entry name" value="FumaraseC_C"/>
    <property type="match status" value="1"/>
</dbReference>
<evidence type="ECO:0000256" key="1">
    <source>
        <dbReference type="ARBA" id="ARBA00009084"/>
    </source>
</evidence>
<evidence type="ECO:0000259" key="7">
    <source>
        <dbReference type="Pfam" id="PF10415"/>
    </source>
</evidence>
<accession>A0ABY9W0C1</accession>
<keyword evidence="3 5" id="KW-0816">Tricarboxylic acid cycle</keyword>
<proteinExistence type="inferred from homology"/>
<dbReference type="InterPro" id="IPR022761">
    <property type="entry name" value="Fumarate_lyase_N"/>
</dbReference>
<dbReference type="InterPro" id="IPR020557">
    <property type="entry name" value="Fumarate_lyase_CS"/>
</dbReference>
<feature type="active site" evidence="5">
    <location>
        <position position="318"/>
    </location>
</feature>
<feature type="domain" description="Fumarase C C-terminal" evidence="7">
    <location>
        <begin position="409"/>
        <end position="466"/>
    </location>
</feature>
<feature type="binding site" evidence="5">
    <location>
        <begin position="139"/>
        <end position="141"/>
    </location>
    <ligand>
        <name>substrate</name>
    </ligand>
</feature>
<sequence>MVDTSGTDGFRVEHDSMGEVKVPAHAKWRAQTQRAVENFPVSGQRLERAHIEALARIKGAAAKVNAELKVLDPDIAAAIQEAAAEVASGRWDEHFPVDVFQTGSGTSSNMNTNEVIATLASERLGREVHPNDHVNASQSSNDVFPSSIHIAATAAVTADLIPALDHLAESLGRKSAEFSEVVKAGRTHLMDATPVTLGQEFGGYAAQIRYGVERLRASLPRLAELPLGGTAVGTGINTPPGFSAAVIAEVAGATGLPLTEARDHFEAQGARDGLVETSGQLRTIAVSLTKISNDLRWMASGPRTGLAEIALPDLQPGSSIMPGKVNPVIPEAVLMVAAQVTGNDTTVATAGAAGNFELNVMLPVIAKNLLESVRLLANASRLLADRTVDGITADAERARAYAESSPSVVTPLNKYIGYEEAAKVAKKSLKDGTTIRETVLSSGYVERGDLTLEQLDEALDVLRMTRPRSAG</sequence>
<feature type="binding site" evidence="5">
    <location>
        <begin position="324"/>
        <end position="326"/>
    </location>
    <ligand>
        <name>substrate</name>
    </ligand>
</feature>
<comment type="miscellaneous">
    <text evidence="5">There are 2 substrate-binding sites: the catalytic A site, and the non-catalytic B site that may play a role in the transfer of substrate or product between the active site and the solvent. Alternatively, the B site may bind allosteric effectors.</text>
</comment>
<dbReference type="Gene3D" id="1.10.40.30">
    <property type="entry name" value="Fumarase/aspartase (C-terminal domain)"/>
    <property type="match status" value="1"/>
</dbReference>
<dbReference type="PROSITE" id="PS00163">
    <property type="entry name" value="FUMARATE_LYASES"/>
    <property type="match status" value="1"/>
</dbReference>
<dbReference type="InterPro" id="IPR008948">
    <property type="entry name" value="L-Aspartase-like"/>
</dbReference>
<protein>
    <recommendedName>
        <fullName evidence="5">Fumarate hydratase class II</fullName>
        <shortName evidence="5">Fumarase C</shortName>
        <ecNumber evidence="5">4.2.1.2</ecNumber>
    </recommendedName>
    <alternativeName>
        <fullName evidence="5">Aerobic fumarase</fullName>
    </alternativeName>
    <alternativeName>
        <fullName evidence="5">Iron-independent fumarase</fullName>
    </alternativeName>
</protein>
<evidence type="ECO:0000256" key="4">
    <source>
        <dbReference type="ARBA" id="ARBA00023239"/>
    </source>
</evidence>
<dbReference type="Pfam" id="PF00206">
    <property type="entry name" value="Lyase_1"/>
    <property type="match status" value="1"/>
</dbReference>
<keyword evidence="9" id="KW-1185">Reference proteome</keyword>
<dbReference type="PRINTS" id="PR00149">
    <property type="entry name" value="FUMRATELYASE"/>
</dbReference>
<feature type="binding site" evidence="5">
    <location>
        <begin position="104"/>
        <end position="106"/>
    </location>
    <ligand>
        <name>substrate</name>
    </ligand>
</feature>
<dbReference type="SUPFAM" id="SSF48557">
    <property type="entry name" value="L-aspartase-like"/>
    <property type="match status" value="1"/>
</dbReference>
<feature type="binding site" evidence="5">
    <location>
        <position position="319"/>
    </location>
    <ligand>
        <name>substrate</name>
    </ligand>
</feature>
<feature type="site" description="Important for catalytic activity" evidence="5">
    <location>
        <position position="331"/>
    </location>
</feature>
<evidence type="ECO:0000256" key="5">
    <source>
        <dbReference type="HAMAP-Rule" id="MF_00743"/>
    </source>
</evidence>
<organism evidence="8 9">
    <name type="scientific">Streptomyces durocortorensis</name>
    <dbReference type="NCBI Taxonomy" id="2811104"/>
    <lineage>
        <taxon>Bacteria</taxon>
        <taxon>Bacillati</taxon>
        <taxon>Actinomycetota</taxon>
        <taxon>Actinomycetes</taxon>
        <taxon>Kitasatosporales</taxon>
        <taxon>Streptomycetaceae</taxon>
        <taxon>Streptomyces</taxon>
    </lineage>
</organism>
<evidence type="ECO:0000256" key="2">
    <source>
        <dbReference type="ARBA" id="ARBA00022490"/>
    </source>
</evidence>
<dbReference type="PANTHER" id="PTHR11444:SF22">
    <property type="entry name" value="FUMARATE HYDRATASE CLASS II"/>
    <property type="match status" value="1"/>
</dbReference>
<feature type="active site" description="Proton donor/acceptor" evidence="5">
    <location>
        <position position="188"/>
    </location>
</feature>
<comment type="catalytic activity">
    <reaction evidence="5">
        <text>(S)-malate = fumarate + H2O</text>
        <dbReference type="Rhea" id="RHEA:12460"/>
        <dbReference type="ChEBI" id="CHEBI:15377"/>
        <dbReference type="ChEBI" id="CHEBI:15589"/>
        <dbReference type="ChEBI" id="CHEBI:29806"/>
        <dbReference type="EC" id="4.2.1.2"/>
    </reaction>
</comment>
<dbReference type="PANTHER" id="PTHR11444">
    <property type="entry name" value="ASPARTATEAMMONIA/ARGININOSUCCINATE/ADENYLOSUCCINATE LYASE"/>
    <property type="match status" value="1"/>
</dbReference>
<dbReference type="InterPro" id="IPR024083">
    <property type="entry name" value="Fumarase/histidase_N"/>
</dbReference>
<dbReference type="NCBIfam" id="NF008909">
    <property type="entry name" value="PRK12273.1"/>
    <property type="match status" value="1"/>
</dbReference>
<dbReference type="InterPro" id="IPR000362">
    <property type="entry name" value="Fumarate_lyase_fam"/>
</dbReference>
<dbReference type="Gene3D" id="1.10.275.10">
    <property type="entry name" value="Fumarase/aspartase (N-terminal domain)"/>
    <property type="match status" value="1"/>
</dbReference>
<dbReference type="EC" id="4.2.1.2" evidence="5"/>
<comment type="subcellular location">
    <subcellularLocation>
        <location evidence="5">Cytoplasm</location>
    </subcellularLocation>
</comment>
<feature type="domain" description="Fumarate lyase N-terminal" evidence="6">
    <location>
        <begin position="18"/>
        <end position="342"/>
    </location>
</feature>
<reference evidence="8 9" key="1">
    <citation type="submission" date="2023-09" db="EMBL/GenBank/DDBJ databases">
        <title>Genome completion map analysis of the actinomycetes C11-1.</title>
        <authorList>
            <person name="Qin P."/>
            <person name="Guan P."/>
        </authorList>
    </citation>
    <scope>NUCLEOTIDE SEQUENCE [LARGE SCALE GENOMIC DNA]</scope>
    <source>
        <strain evidence="8 9">C11-1</strain>
    </source>
</reference>
<gene>
    <name evidence="5" type="primary">fumC</name>
    <name evidence="8" type="ORF">RI138_21955</name>
</gene>
<dbReference type="Proteomes" id="UP001303236">
    <property type="component" value="Chromosome"/>
</dbReference>
<evidence type="ECO:0000259" key="6">
    <source>
        <dbReference type="Pfam" id="PF00206"/>
    </source>
</evidence>
<dbReference type="CDD" id="cd01362">
    <property type="entry name" value="Fumarase_classII"/>
    <property type="match status" value="1"/>
</dbReference>
<evidence type="ECO:0000313" key="9">
    <source>
        <dbReference type="Proteomes" id="UP001303236"/>
    </source>
</evidence>
<name>A0ABY9W0C1_9ACTN</name>
<evidence type="ECO:0000313" key="8">
    <source>
        <dbReference type="EMBL" id="WNF29273.1"/>
    </source>
</evidence>
<comment type="similarity">
    <text evidence="1 5">Belongs to the class-II fumarase/aspartase family. Fumarase subfamily.</text>
</comment>
<keyword evidence="4 5" id="KW-0456">Lyase</keyword>
<comment type="subunit">
    <text evidence="5">Homotetramer.</text>
</comment>
<dbReference type="EMBL" id="CP134500">
    <property type="protein sequence ID" value="WNF29273.1"/>
    <property type="molecule type" value="Genomic_DNA"/>
</dbReference>
<dbReference type="GO" id="GO:0004333">
    <property type="term" value="F:fumarate hydratase activity"/>
    <property type="evidence" value="ECO:0007669"/>
    <property type="project" value="UniProtKB-EC"/>
</dbReference>
<comment type="function">
    <text evidence="5">Involved in the TCA cycle. Catalyzes the stereospecific interconversion of fumarate to L-malate.</text>
</comment>
<evidence type="ECO:0000256" key="3">
    <source>
        <dbReference type="ARBA" id="ARBA00022532"/>
    </source>
</evidence>